<dbReference type="PhylomeDB" id="A0A060T718"/>
<dbReference type="Gene3D" id="2.60.120.460">
    <property type="entry name" value="YjbQ-like"/>
    <property type="match status" value="1"/>
</dbReference>
<dbReference type="AlphaFoldDB" id="A0A060T718"/>
<organism evidence="2">
    <name type="scientific">Blastobotrys adeninivorans</name>
    <name type="common">Yeast</name>
    <name type="synonym">Arxula adeninivorans</name>
    <dbReference type="NCBI Taxonomy" id="409370"/>
    <lineage>
        <taxon>Eukaryota</taxon>
        <taxon>Fungi</taxon>
        <taxon>Dikarya</taxon>
        <taxon>Ascomycota</taxon>
        <taxon>Saccharomycotina</taxon>
        <taxon>Dipodascomycetes</taxon>
        <taxon>Dipodascales</taxon>
        <taxon>Trichomonascaceae</taxon>
        <taxon>Blastobotrys</taxon>
    </lineage>
</organism>
<dbReference type="PROSITE" id="PS01314">
    <property type="entry name" value="UPF0047"/>
    <property type="match status" value="1"/>
</dbReference>
<dbReference type="SUPFAM" id="SSF111038">
    <property type="entry name" value="YjbQ-like"/>
    <property type="match status" value="1"/>
</dbReference>
<comment type="similarity">
    <text evidence="1">Belongs to the UPF0047 family.</text>
</comment>
<dbReference type="InterPro" id="IPR035917">
    <property type="entry name" value="YjbQ-like_sf"/>
</dbReference>
<dbReference type="PANTHER" id="PTHR30615">
    <property type="entry name" value="UNCHARACTERIZED PROTEIN YJBQ-RELATED"/>
    <property type="match status" value="1"/>
</dbReference>
<dbReference type="PIRSF" id="PIRSF004681">
    <property type="entry name" value="UCP004681"/>
    <property type="match status" value="1"/>
</dbReference>
<gene>
    <name evidence="2" type="ORF">GNLVRS02_ARAD1B19272g</name>
</gene>
<evidence type="ECO:0000313" key="2">
    <source>
        <dbReference type="EMBL" id="CDP36713.1"/>
    </source>
</evidence>
<accession>A0A060T718</accession>
<name>A0A060T718_BLAAD</name>
<protein>
    <submittedName>
        <fullName evidence="2">ARAD1B19272p</fullName>
    </submittedName>
</protein>
<reference evidence="2" key="2">
    <citation type="submission" date="2014-06" db="EMBL/GenBank/DDBJ databases">
        <title>The complete genome of Blastobotrys (Arxula) adeninivorans LS3 - a yeast of biotechnological interest.</title>
        <authorList>
            <person name="Kunze G."/>
            <person name="Gaillardin C."/>
            <person name="Czernicka M."/>
            <person name="Durrens P."/>
            <person name="Martin T."/>
            <person name="Boer E."/>
            <person name="Gabaldon T."/>
            <person name="Cruz J."/>
            <person name="Talla E."/>
            <person name="Marck C."/>
            <person name="Goffeau A."/>
            <person name="Barbe V."/>
            <person name="Baret P."/>
            <person name="Baronian K."/>
            <person name="Beier S."/>
            <person name="Bleykasten C."/>
            <person name="Bode R."/>
            <person name="Casaregola S."/>
            <person name="Despons L."/>
            <person name="Fairhead C."/>
            <person name="Giersberg M."/>
            <person name="Gierski P."/>
            <person name="Hahnel U."/>
            <person name="Hartmann A."/>
            <person name="Jankowska D."/>
            <person name="Jubin C."/>
            <person name="Jung P."/>
            <person name="Lafontaine I."/>
            <person name="Leh-Louis V."/>
            <person name="Lemaire M."/>
            <person name="Marcet-Houben M."/>
            <person name="Mascher M."/>
            <person name="Morel G."/>
            <person name="Richard G.-F."/>
            <person name="Riechen J."/>
            <person name="Sacerdot C."/>
            <person name="Sarkar A."/>
            <person name="Savel G."/>
            <person name="Schacherer J."/>
            <person name="Sherman D."/>
            <person name="Straub M.-L."/>
            <person name="Stein N."/>
            <person name="Thierry A."/>
            <person name="Trautwein-Schult A."/>
            <person name="Westhof E."/>
            <person name="Worch S."/>
            <person name="Dujon B."/>
            <person name="Souciet J.-L."/>
            <person name="Wincker P."/>
            <person name="Scholz U."/>
            <person name="Neuveglise N."/>
        </authorList>
    </citation>
    <scope>NUCLEOTIDE SEQUENCE</scope>
    <source>
        <strain evidence="2">LS3</strain>
    </source>
</reference>
<dbReference type="InterPro" id="IPR001602">
    <property type="entry name" value="UPF0047_YjbQ-like"/>
</dbReference>
<sequence>MMSWSQRVIKLEPRTAGCYLITDEIVSKLPELRDYKIGMVNLFIQHTSAGLTLNENWDPDVREDMASSLSRIVPEGNMYIHSAEGPDDMPAHVKSSLVGASVDIPIRNGKLATGTWQGVYLCEFRRARHARNVVATIQGQQ</sequence>
<dbReference type="EMBL" id="HG937692">
    <property type="protein sequence ID" value="CDP36713.1"/>
    <property type="molecule type" value="Genomic_DNA"/>
</dbReference>
<reference evidence="2" key="1">
    <citation type="submission" date="2014-02" db="EMBL/GenBank/DDBJ databases">
        <authorList>
            <person name="Genoscope - CEA"/>
        </authorList>
    </citation>
    <scope>NUCLEOTIDE SEQUENCE</scope>
    <source>
        <strain evidence="2">LS3</strain>
    </source>
</reference>
<dbReference type="PANTHER" id="PTHR30615:SF8">
    <property type="entry name" value="UPF0047 PROTEIN C4A8.02C"/>
    <property type="match status" value="1"/>
</dbReference>
<evidence type="ECO:0000256" key="1">
    <source>
        <dbReference type="ARBA" id="ARBA00005534"/>
    </source>
</evidence>
<dbReference type="NCBIfam" id="TIGR00149">
    <property type="entry name" value="TIGR00149_YjbQ"/>
    <property type="match status" value="1"/>
</dbReference>
<proteinExistence type="inferred from homology"/>
<dbReference type="Pfam" id="PF01894">
    <property type="entry name" value="YjbQ"/>
    <property type="match status" value="1"/>
</dbReference>